<dbReference type="InterPro" id="IPR039532">
    <property type="entry name" value="TetR_C_Firmicutes"/>
</dbReference>
<dbReference type="PANTHER" id="PTHR43479:SF7">
    <property type="entry name" value="TETR-FAMILY TRANSCRIPTIONAL REGULATOR"/>
    <property type="match status" value="1"/>
</dbReference>
<protein>
    <submittedName>
        <fullName evidence="4">TetR/AcrR family transcriptional regulator</fullName>
    </submittedName>
</protein>
<reference evidence="4" key="2">
    <citation type="journal article" date="2021" name="PeerJ">
        <title>Extensive microbial diversity within the chicken gut microbiome revealed by metagenomics and culture.</title>
        <authorList>
            <person name="Gilroy R."/>
            <person name="Ravi A."/>
            <person name="Getino M."/>
            <person name="Pursley I."/>
            <person name="Horton D.L."/>
            <person name="Alikhan N.F."/>
            <person name="Baker D."/>
            <person name="Gharbi K."/>
            <person name="Hall N."/>
            <person name="Watson M."/>
            <person name="Adriaenssens E.M."/>
            <person name="Foster-Nyarko E."/>
            <person name="Jarju S."/>
            <person name="Secka A."/>
            <person name="Antonio M."/>
            <person name="Oren A."/>
            <person name="Chaudhuri R.R."/>
            <person name="La Ragione R."/>
            <person name="Hildebrand F."/>
            <person name="Pallen M.J."/>
        </authorList>
    </citation>
    <scope>NUCLEOTIDE SEQUENCE</scope>
    <source>
        <strain evidence="4">ChiHjej10B9-9673</strain>
    </source>
</reference>
<dbReference type="PROSITE" id="PS50977">
    <property type="entry name" value="HTH_TETR_2"/>
    <property type="match status" value="1"/>
</dbReference>
<gene>
    <name evidence="4" type="ORF">IAC18_08500</name>
</gene>
<feature type="DNA-binding region" description="H-T-H motif" evidence="2">
    <location>
        <begin position="34"/>
        <end position="53"/>
    </location>
</feature>
<dbReference type="Pfam" id="PF00440">
    <property type="entry name" value="TetR_N"/>
    <property type="match status" value="1"/>
</dbReference>
<dbReference type="Pfam" id="PF14278">
    <property type="entry name" value="TetR_C_8"/>
    <property type="match status" value="1"/>
</dbReference>
<evidence type="ECO:0000313" key="4">
    <source>
        <dbReference type="EMBL" id="HIS67593.1"/>
    </source>
</evidence>
<evidence type="ECO:0000313" key="5">
    <source>
        <dbReference type="Proteomes" id="UP000824001"/>
    </source>
</evidence>
<evidence type="ECO:0000256" key="2">
    <source>
        <dbReference type="PROSITE-ProRule" id="PRU00335"/>
    </source>
</evidence>
<evidence type="ECO:0000259" key="3">
    <source>
        <dbReference type="PROSITE" id="PS50977"/>
    </source>
</evidence>
<comment type="caution">
    <text evidence="4">The sequence shown here is derived from an EMBL/GenBank/DDBJ whole genome shotgun (WGS) entry which is preliminary data.</text>
</comment>
<feature type="domain" description="HTH tetR-type" evidence="3">
    <location>
        <begin position="11"/>
        <end position="71"/>
    </location>
</feature>
<dbReference type="SUPFAM" id="SSF46689">
    <property type="entry name" value="Homeodomain-like"/>
    <property type="match status" value="1"/>
</dbReference>
<accession>A0A9D1FEQ2</accession>
<organism evidence="4 5">
    <name type="scientific">Candidatus Scatomorpha merdipullorum</name>
    <dbReference type="NCBI Taxonomy" id="2840927"/>
    <lineage>
        <taxon>Bacteria</taxon>
        <taxon>Bacillati</taxon>
        <taxon>Bacillota</taxon>
        <taxon>Clostridia</taxon>
        <taxon>Eubacteriales</taxon>
        <taxon>Candidatus Scatomorpha</taxon>
    </lineage>
</organism>
<sequence length="188" mass="20942">MSGKKQDARVRYTKMVIRQSLVELLRKKPVAKITVTEICELAGINRATFYAHYSDPTDLLHSLENDLIEGITVRAQPALTGENGDITGTLCGIVEYIRENAEICRVLLSDTGDTNFQNQVVHVMERRYLDFWRSSRGGGEEDFAYVYTFIALGSVGVIRKWLDEGMAKPAAEIAGLIVRLSAAGLMTR</sequence>
<reference evidence="4" key="1">
    <citation type="submission" date="2020-10" db="EMBL/GenBank/DDBJ databases">
        <authorList>
            <person name="Gilroy R."/>
        </authorList>
    </citation>
    <scope>NUCLEOTIDE SEQUENCE</scope>
    <source>
        <strain evidence="4">ChiHjej10B9-9673</strain>
    </source>
</reference>
<evidence type="ECO:0000256" key="1">
    <source>
        <dbReference type="ARBA" id="ARBA00023125"/>
    </source>
</evidence>
<dbReference type="EMBL" id="DVJK01000242">
    <property type="protein sequence ID" value="HIS67593.1"/>
    <property type="molecule type" value="Genomic_DNA"/>
</dbReference>
<dbReference type="Proteomes" id="UP000824001">
    <property type="component" value="Unassembled WGS sequence"/>
</dbReference>
<dbReference type="GO" id="GO:0003677">
    <property type="term" value="F:DNA binding"/>
    <property type="evidence" value="ECO:0007669"/>
    <property type="project" value="UniProtKB-UniRule"/>
</dbReference>
<dbReference type="AlphaFoldDB" id="A0A9D1FEQ2"/>
<dbReference type="Gene3D" id="1.10.357.10">
    <property type="entry name" value="Tetracycline Repressor, domain 2"/>
    <property type="match status" value="1"/>
</dbReference>
<dbReference type="InterPro" id="IPR009057">
    <property type="entry name" value="Homeodomain-like_sf"/>
</dbReference>
<dbReference type="PANTHER" id="PTHR43479">
    <property type="entry name" value="ACREF/ENVCD OPERON REPRESSOR-RELATED"/>
    <property type="match status" value="1"/>
</dbReference>
<keyword evidence="1 2" id="KW-0238">DNA-binding</keyword>
<proteinExistence type="predicted"/>
<dbReference type="InterPro" id="IPR050624">
    <property type="entry name" value="HTH-type_Tx_Regulator"/>
</dbReference>
<dbReference type="InterPro" id="IPR001647">
    <property type="entry name" value="HTH_TetR"/>
</dbReference>
<name>A0A9D1FEQ2_9FIRM</name>